<dbReference type="PANTHER" id="PTHR30061:SF50">
    <property type="entry name" value="MALTOSE_MALTODEXTRIN-BINDING PERIPLASMIC PROTEIN"/>
    <property type="match status" value="1"/>
</dbReference>
<evidence type="ECO:0000256" key="3">
    <source>
        <dbReference type="ARBA" id="ARBA00022729"/>
    </source>
</evidence>
<dbReference type="InterPro" id="IPR006059">
    <property type="entry name" value="SBP"/>
</dbReference>
<dbReference type="GO" id="GO:0042956">
    <property type="term" value="P:maltodextrin transmembrane transport"/>
    <property type="evidence" value="ECO:0007669"/>
    <property type="project" value="TreeGrafter"/>
</dbReference>
<feature type="region of interest" description="Disordered" evidence="4">
    <location>
        <begin position="412"/>
        <end position="434"/>
    </location>
</feature>
<feature type="chain" id="PRO_5039432289" evidence="5">
    <location>
        <begin position="27"/>
        <end position="434"/>
    </location>
</feature>
<evidence type="ECO:0000256" key="4">
    <source>
        <dbReference type="SAM" id="MobiDB-lite"/>
    </source>
</evidence>
<evidence type="ECO:0000313" key="7">
    <source>
        <dbReference type="Proteomes" id="UP000229239"/>
    </source>
</evidence>
<dbReference type="RefSeq" id="WP_100493184.1">
    <property type="nucleotide sequence ID" value="NZ_JAFEJV010000001.1"/>
</dbReference>
<dbReference type="GO" id="GO:1901982">
    <property type="term" value="F:maltose binding"/>
    <property type="evidence" value="ECO:0007669"/>
    <property type="project" value="TreeGrafter"/>
</dbReference>
<proteinExistence type="inferred from homology"/>
<evidence type="ECO:0000256" key="5">
    <source>
        <dbReference type="SAM" id="SignalP"/>
    </source>
</evidence>
<protein>
    <submittedName>
        <fullName evidence="6">ABC transporter substrate-binding protein</fullName>
    </submittedName>
</protein>
<dbReference type="OrthoDB" id="2507686at2"/>
<comment type="similarity">
    <text evidence="1">Belongs to the bacterial solute-binding protein 1 family.</text>
</comment>
<name>A0A2M9HL80_9BIFI</name>
<dbReference type="Gene3D" id="3.40.190.10">
    <property type="entry name" value="Periplasmic binding protein-like II"/>
    <property type="match status" value="1"/>
</dbReference>
<evidence type="ECO:0000256" key="1">
    <source>
        <dbReference type="ARBA" id="ARBA00008520"/>
    </source>
</evidence>
<dbReference type="GO" id="GO:0015768">
    <property type="term" value="P:maltose transport"/>
    <property type="evidence" value="ECO:0007669"/>
    <property type="project" value="TreeGrafter"/>
</dbReference>
<dbReference type="Proteomes" id="UP000229239">
    <property type="component" value="Unassembled WGS sequence"/>
</dbReference>
<dbReference type="EMBL" id="PEBJ01000001">
    <property type="protein sequence ID" value="PJM77575.1"/>
    <property type="molecule type" value="Genomic_DNA"/>
</dbReference>
<gene>
    <name evidence="6" type="ORF">CSQ86_00270</name>
</gene>
<dbReference type="Pfam" id="PF01547">
    <property type="entry name" value="SBP_bac_1"/>
    <property type="match status" value="1"/>
</dbReference>
<sequence length="434" mass="46262">MKTTRRTAFVAAITALVVSLAGCSMGKPQASASASDSKTLTVWSMNGDLSPEVLNEINARFTKETGAKVKLEMHDWDGITTKVTTALTTSTPPDVIDVGNTQVSGYAANGGLLDLTSHKSDLEQGQTWVKGLEDSATYDGKLYGVPGLLAPFAVLYNKKIWADAGITTVPTTYDELEKDLDAIKAKHADDSSFSAFYLCGQDWYSALQWIWNDGGNIAKQSGSKWSGSLESEDSVTGVSDWKAFQNKYSAPASRTLATDSPDQTQIFADGKAATIIAPSSSIGTAVNLKSQVTKDDIGSFAIPGKDGKPQPTFTSGSDWVIPAKSAKSDLAIKWVKIAASPDIQENYVFPKQFLNPNTVEGNEHIMKSSAMTDSLKGYVDSAKAAVSTPMAAGWLKVEGNKVMETYFSSVASGTSTPQQAGEKTDAQLNDLLNQ</sequence>
<dbReference type="SUPFAM" id="SSF53850">
    <property type="entry name" value="Periplasmic binding protein-like II"/>
    <property type="match status" value="1"/>
</dbReference>
<keyword evidence="7" id="KW-1185">Reference proteome</keyword>
<evidence type="ECO:0000313" key="6">
    <source>
        <dbReference type="EMBL" id="PJM77575.1"/>
    </source>
</evidence>
<evidence type="ECO:0000256" key="2">
    <source>
        <dbReference type="ARBA" id="ARBA00022448"/>
    </source>
</evidence>
<dbReference type="PANTHER" id="PTHR30061">
    <property type="entry name" value="MALTOSE-BINDING PERIPLASMIC PROTEIN"/>
    <property type="match status" value="1"/>
</dbReference>
<dbReference type="PROSITE" id="PS51257">
    <property type="entry name" value="PROKAR_LIPOPROTEIN"/>
    <property type="match status" value="1"/>
</dbReference>
<comment type="caution">
    <text evidence="6">The sequence shown here is derived from an EMBL/GenBank/DDBJ whole genome shotgun (WGS) entry which is preliminary data.</text>
</comment>
<organism evidence="6 7">
    <name type="scientific">Bifidobacterium felsineum</name>
    <dbReference type="NCBI Taxonomy" id="2045440"/>
    <lineage>
        <taxon>Bacteria</taxon>
        <taxon>Bacillati</taxon>
        <taxon>Actinomycetota</taxon>
        <taxon>Actinomycetes</taxon>
        <taxon>Bifidobacteriales</taxon>
        <taxon>Bifidobacteriaceae</taxon>
        <taxon>Bifidobacterium</taxon>
    </lineage>
</organism>
<keyword evidence="3 5" id="KW-0732">Signal</keyword>
<reference evidence="7" key="1">
    <citation type="submission" date="2017-10" db="EMBL/GenBank/DDBJ databases">
        <title>Draft genome sequences of strains TRE 1, TRE 9, TRE H and TRI 7, isolated from tamarins, belonging to four potential novel Bifidobacterium species.</title>
        <authorList>
            <person name="Mattarelli P."/>
            <person name="Modesto M."/>
            <person name="Puglisi E."/>
            <person name="Morelli L."/>
            <person name="Bonetti A."/>
            <person name="Spezio C."/>
            <person name="Sandri C."/>
        </authorList>
    </citation>
    <scope>NUCLEOTIDE SEQUENCE [LARGE SCALE GENOMIC DNA]</scope>
    <source>
        <strain evidence="7">TREH</strain>
    </source>
</reference>
<dbReference type="AlphaFoldDB" id="A0A2M9HL80"/>
<keyword evidence="2" id="KW-0813">Transport</keyword>
<accession>A0A2M9HL80</accession>
<dbReference type="GO" id="GO:0055052">
    <property type="term" value="C:ATP-binding cassette (ABC) transporter complex, substrate-binding subunit-containing"/>
    <property type="evidence" value="ECO:0007669"/>
    <property type="project" value="TreeGrafter"/>
</dbReference>
<feature type="signal peptide" evidence="5">
    <location>
        <begin position="1"/>
        <end position="26"/>
    </location>
</feature>